<dbReference type="Proteomes" id="UP000053660">
    <property type="component" value="Unassembled WGS sequence"/>
</dbReference>
<reference evidence="2 3" key="1">
    <citation type="submission" date="2014-03" db="EMBL/GenBank/DDBJ databases">
        <title>Draft genome of the hookworm Oesophagostomum dentatum.</title>
        <authorList>
            <person name="Mitreva M."/>
        </authorList>
    </citation>
    <scope>NUCLEOTIDE SEQUENCE [LARGE SCALE GENOMIC DNA]</scope>
    <source>
        <strain evidence="2 3">OD-Hann</strain>
    </source>
</reference>
<proteinExistence type="predicted"/>
<dbReference type="SUPFAM" id="SSF63712">
    <property type="entry name" value="Nicotinic receptor ligand binding domain-like"/>
    <property type="match status" value="2"/>
</dbReference>
<gene>
    <name evidence="2" type="ORF">OESDEN_10349</name>
</gene>
<evidence type="ECO:0000259" key="1">
    <source>
        <dbReference type="Pfam" id="PF02931"/>
    </source>
</evidence>
<dbReference type="OrthoDB" id="5975154at2759"/>
<dbReference type="InterPro" id="IPR006202">
    <property type="entry name" value="Neur_chan_lig-bd"/>
</dbReference>
<dbReference type="Pfam" id="PF02931">
    <property type="entry name" value="Neur_chan_LBD"/>
    <property type="match status" value="2"/>
</dbReference>
<organism evidence="2 3">
    <name type="scientific">Oesophagostomum dentatum</name>
    <name type="common">Nodular worm</name>
    <dbReference type="NCBI Taxonomy" id="61180"/>
    <lineage>
        <taxon>Eukaryota</taxon>
        <taxon>Metazoa</taxon>
        <taxon>Ecdysozoa</taxon>
        <taxon>Nematoda</taxon>
        <taxon>Chromadorea</taxon>
        <taxon>Rhabditida</taxon>
        <taxon>Rhabditina</taxon>
        <taxon>Rhabditomorpha</taxon>
        <taxon>Strongyloidea</taxon>
        <taxon>Strongylidae</taxon>
        <taxon>Oesophagostomum</taxon>
    </lineage>
</organism>
<evidence type="ECO:0000313" key="3">
    <source>
        <dbReference type="Proteomes" id="UP000053660"/>
    </source>
</evidence>
<dbReference type="Gene3D" id="2.70.170.10">
    <property type="entry name" value="Neurotransmitter-gated ion-channel ligand-binding domain"/>
    <property type="match status" value="1"/>
</dbReference>
<dbReference type="InterPro" id="IPR006201">
    <property type="entry name" value="Neur_channel"/>
</dbReference>
<feature type="domain" description="Neurotransmitter-gated ion-channel ligand-binding" evidence="1">
    <location>
        <begin position="1"/>
        <end position="72"/>
    </location>
</feature>
<dbReference type="InterPro" id="IPR036734">
    <property type="entry name" value="Neur_chan_lig-bd_sf"/>
</dbReference>
<dbReference type="PANTHER" id="PTHR18945">
    <property type="entry name" value="NEUROTRANSMITTER GATED ION CHANNEL"/>
    <property type="match status" value="1"/>
</dbReference>
<keyword evidence="3" id="KW-1185">Reference proteome</keyword>
<evidence type="ECO:0000313" key="2">
    <source>
        <dbReference type="EMBL" id="KHJ89817.1"/>
    </source>
</evidence>
<feature type="domain" description="Neurotransmitter-gated ion-channel ligand-binding" evidence="1">
    <location>
        <begin position="101"/>
        <end position="145"/>
    </location>
</feature>
<dbReference type="AlphaFoldDB" id="A0A0B1T1Z5"/>
<dbReference type="GO" id="GO:0005230">
    <property type="term" value="F:extracellular ligand-gated monoatomic ion channel activity"/>
    <property type="evidence" value="ECO:0007669"/>
    <property type="project" value="InterPro"/>
</dbReference>
<dbReference type="GO" id="GO:0016020">
    <property type="term" value="C:membrane"/>
    <property type="evidence" value="ECO:0007669"/>
    <property type="project" value="InterPro"/>
</dbReference>
<name>A0A0B1T1Z5_OESDE</name>
<dbReference type="GO" id="GO:0004888">
    <property type="term" value="F:transmembrane signaling receptor activity"/>
    <property type="evidence" value="ECO:0007669"/>
    <property type="project" value="InterPro"/>
</dbReference>
<protein>
    <recommendedName>
        <fullName evidence="1">Neurotransmitter-gated ion-channel ligand-binding domain-containing protein</fullName>
    </recommendedName>
</protein>
<sequence>MKVFLQQILNVDEQDQVIEVNAWLKYIWYDYRLRWRPISYDNISSVRFSGEEQQIWQPDILLYNRRDKLQPIRYVSHLKILSVSSLLSPKHQGFRRSIFSANERFDSTYKSNLVVYSSGLVNWIPPGIFKITCKMDITMFPFDEQVWYR</sequence>
<dbReference type="EMBL" id="KN553732">
    <property type="protein sequence ID" value="KHJ89817.1"/>
    <property type="molecule type" value="Genomic_DNA"/>
</dbReference>
<accession>A0A0B1T1Z5</accession>